<protein>
    <submittedName>
        <fullName evidence="1">Uncharacterized protein</fullName>
    </submittedName>
</protein>
<keyword evidence="2" id="KW-1185">Reference proteome</keyword>
<dbReference type="Proteomes" id="UP001239111">
    <property type="component" value="Chromosome 2"/>
</dbReference>
<evidence type="ECO:0000313" key="2">
    <source>
        <dbReference type="Proteomes" id="UP001239111"/>
    </source>
</evidence>
<dbReference type="EMBL" id="CM056742">
    <property type="protein sequence ID" value="KAJ8680191.1"/>
    <property type="molecule type" value="Genomic_DNA"/>
</dbReference>
<comment type="caution">
    <text evidence="1">The sequence shown here is derived from an EMBL/GenBank/DDBJ whole genome shotgun (WGS) entry which is preliminary data.</text>
</comment>
<sequence>MKSLTFIKIRDPCPPPKPCREATRGGTCCEPDPCLSATPPDECAKPSSPPISSASPPSGPGNKPPCPPSCPQPNPCVPKECRELPRDPCPCPEPYPCYDEEAAKKFRFWTVATFFGCFPLIFISGGIIMNRHEEEMHQPRPEFIPYEYLRRRTKPFPWGDGNHSLFHNPEKNALPDGYEVPDPNAPPEEFDESEEE</sequence>
<proteinExistence type="predicted"/>
<reference evidence="1" key="1">
    <citation type="submission" date="2023-04" db="EMBL/GenBank/DDBJ databases">
        <title>A chromosome-level genome assembly of the parasitoid wasp Eretmocerus hayati.</title>
        <authorList>
            <person name="Zhong Y."/>
            <person name="Liu S."/>
            <person name="Liu Y."/>
        </authorList>
    </citation>
    <scope>NUCLEOTIDE SEQUENCE</scope>
    <source>
        <strain evidence="1">ZJU_SS_LIU_2023</strain>
    </source>
</reference>
<gene>
    <name evidence="1" type="ORF">QAD02_015978</name>
</gene>
<organism evidence="1 2">
    <name type="scientific">Eretmocerus hayati</name>
    <dbReference type="NCBI Taxonomy" id="131215"/>
    <lineage>
        <taxon>Eukaryota</taxon>
        <taxon>Metazoa</taxon>
        <taxon>Ecdysozoa</taxon>
        <taxon>Arthropoda</taxon>
        <taxon>Hexapoda</taxon>
        <taxon>Insecta</taxon>
        <taxon>Pterygota</taxon>
        <taxon>Neoptera</taxon>
        <taxon>Endopterygota</taxon>
        <taxon>Hymenoptera</taxon>
        <taxon>Apocrita</taxon>
        <taxon>Proctotrupomorpha</taxon>
        <taxon>Chalcidoidea</taxon>
        <taxon>Aphelinidae</taxon>
        <taxon>Aphelininae</taxon>
        <taxon>Eretmocerus</taxon>
    </lineage>
</organism>
<accession>A0ACC2PB22</accession>
<evidence type="ECO:0000313" key="1">
    <source>
        <dbReference type="EMBL" id="KAJ8680191.1"/>
    </source>
</evidence>
<name>A0ACC2PB22_9HYME</name>